<comment type="caution">
    <text evidence="1">The sequence shown here is derived from an EMBL/GenBank/DDBJ whole genome shotgun (WGS) entry which is preliminary data.</text>
</comment>
<dbReference type="AlphaFoldDB" id="A0A1Y5F8V1"/>
<evidence type="ECO:0000313" key="1">
    <source>
        <dbReference type="EMBL" id="OUR97377.1"/>
    </source>
</evidence>
<protein>
    <submittedName>
        <fullName evidence="1">Uncharacterized protein</fullName>
    </submittedName>
</protein>
<organism evidence="1 2">
    <name type="scientific">Halobacteriovorax marinus</name>
    <dbReference type="NCBI Taxonomy" id="97084"/>
    <lineage>
        <taxon>Bacteria</taxon>
        <taxon>Pseudomonadati</taxon>
        <taxon>Bdellovibrionota</taxon>
        <taxon>Bacteriovoracia</taxon>
        <taxon>Bacteriovoracales</taxon>
        <taxon>Halobacteriovoraceae</taxon>
        <taxon>Halobacteriovorax</taxon>
    </lineage>
</organism>
<sequence length="177" mass="20948">MEIDYKKLDRDRKKIVKMKESDRYQNVLYFLYSKGFFKLVNKPRIIRNKKIDILDILWASKIEPRILEVFPAAFIHFKSKFSNIDALPKGLEKIINQIKTNSDLGHDYKGISYIDMKRWSNINLSDKRSKPVNDQKLLRSFKLSKEVLEKLELLANENKTTRTEVIESLIMSYNKSS</sequence>
<dbReference type="EMBL" id="MAAO01000006">
    <property type="protein sequence ID" value="OUR97377.1"/>
    <property type="molecule type" value="Genomic_DNA"/>
</dbReference>
<evidence type="ECO:0000313" key="2">
    <source>
        <dbReference type="Proteomes" id="UP000196531"/>
    </source>
</evidence>
<gene>
    <name evidence="1" type="ORF">A9Q84_13715</name>
</gene>
<dbReference type="Proteomes" id="UP000196531">
    <property type="component" value="Unassembled WGS sequence"/>
</dbReference>
<accession>A0A1Y5F8V1</accession>
<proteinExistence type="predicted"/>
<reference evidence="2" key="1">
    <citation type="journal article" date="2017" name="Proc. Natl. Acad. Sci. U.S.A.">
        <title>Simulation of Deepwater Horizon oil plume reveals substrate specialization within a complex community of hydrocarbon-degraders.</title>
        <authorList>
            <person name="Hu P."/>
            <person name="Dubinsky E.A."/>
            <person name="Probst A.J."/>
            <person name="Wang J."/>
            <person name="Sieber C.M.K."/>
            <person name="Tom L.M."/>
            <person name="Gardinali P."/>
            <person name="Banfield J.F."/>
            <person name="Atlas R.M."/>
            <person name="Andersen G.L."/>
        </authorList>
    </citation>
    <scope>NUCLEOTIDE SEQUENCE [LARGE SCALE GENOMIC DNA]</scope>
</reference>
<name>A0A1Y5F8V1_9BACT</name>